<sequence>MPMNDPPPTTSNEISWPIILAVVPTLGTFIAGSAEIWNDFVLIVLILYYVFKWMTVPWSYYESARSRRLIHFHATREMPSKQNQLASELRRHEVTGLLWVIASPFIAGYTLQYSRYFLSDYDRYMSSFNVAVFVLAASLKPLSHVMMLLRERTLFLQSEIQVNDTHVVRLQKRIDILEEELFALSQAYATKKDLGQMADGLSPTLQQLSKSMRRFEKKEQLLRSWSEDRFTLLDDKLREFDDYICYKIEQEQRLNKSSTITTLILLPLNITVWVAKTMTGLLPSPTRALLSGPLDDVPLPSLMKTKSLSHRPSTASLKSRSSHFASSDLLSCPSTPDPATI</sequence>
<keyword evidence="1" id="KW-1133">Transmembrane helix</keyword>
<comment type="caution">
    <text evidence="2">The sequence shown here is derived from an EMBL/GenBank/DDBJ whole genome shotgun (WGS) entry which is preliminary data.</text>
</comment>
<protein>
    <submittedName>
        <fullName evidence="2">Uncharacterized protein</fullName>
    </submittedName>
</protein>
<feature type="transmembrane region" description="Helical" evidence="1">
    <location>
        <begin position="94"/>
        <end position="112"/>
    </location>
</feature>
<dbReference type="AlphaFoldDB" id="A0A1X2GM87"/>
<organism evidence="2 3">
    <name type="scientific">Hesseltinella vesiculosa</name>
    <dbReference type="NCBI Taxonomy" id="101127"/>
    <lineage>
        <taxon>Eukaryota</taxon>
        <taxon>Fungi</taxon>
        <taxon>Fungi incertae sedis</taxon>
        <taxon>Mucoromycota</taxon>
        <taxon>Mucoromycotina</taxon>
        <taxon>Mucoromycetes</taxon>
        <taxon>Mucorales</taxon>
        <taxon>Cunninghamellaceae</taxon>
        <taxon>Hesseltinella</taxon>
    </lineage>
</organism>
<dbReference type="OrthoDB" id="10263751at2759"/>
<dbReference type="EMBL" id="MCGT01000009">
    <property type="protein sequence ID" value="ORX56917.1"/>
    <property type="molecule type" value="Genomic_DNA"/>
</dbReference>
<keyword evidence="3" id="KW-1185">Reference proteome</keyword>
<gene>
    <name evidence="2" type="ORF">DM01DRAFT_322416</name>
</gene>
<evidence type="ECO:0000256" key="1">
    <source>
        <dbReference type="SAM" id="Phobius"/>
    </source>
</evidence>
<feature type="transmembrane region" description="Helical" evidence="1">
    <location>
        <begin position="40"/>
        <end position="61"/>
    </location>
</feature>
<dbReference type="STRING" id="101127.A0A1X2GM87"/>
<feature type="transmembrane region" description="Helical" evidence="1">
    <location>
        <begin position="14"/>
        <end position="34"/>
    </location>
</feature>
<dbReference type="Proteomes" id="UP000242146">
    <property type="component" value="Unassembled WGS sequence"/>
</dbReference>
<dbReference type="PANTHER" id="PTHR42032:SF1">
    <property type="entry name" value="YALI0E30679P"/>
    <property type="match status" value="1"/>
</dbReference>
<evidence type="ECO:0000313" key="3">
    <source>
        <dbReference type="Proteomes" id="UP000242146"/>
    </source>
</evidence>
<reference evidence="2 3" key="1">
    <citation type="submission" date="2016-07" db="EMBL/GenBank/DDBJ databases">
        <title>Pervasive Adenine N6-methylation of Active Genes in Fungi.</title>
        <authorList>
            <consortium name="DOE Joint Genome Institute"/>
            <person name="Mondo S.J."/>
            <person name="Dannebaum R.O."/>
            <person name="Kuo R.C."/>
            <person name="Labutti K."/>
            <person name="Haridas S."/>
            <person name="Kuo A."/>
            <person name="Salamov A."/>
            <person name="Ahrendt S.R."/>
            <person name="Lipzen A."/>
            <person name="Sullivan W."/>
            <person name="Andreopoulos W.B."/>
            <person name="Clum A."/>
            <person name="Lindquist E."/>
            <person name="Daum C."/>
            <person name="Ramamoorthy G.K."/>
            <person name="Gryganskyi A."/>
            <person name="Culley D."/>
            <person name="Magnuson J.K."/>
            <person name="James T.Y."/>
            <person name="O'Malley M.A."/>
            <person name="Stajich J.E."/>
            <person name="Spatafora J.W."/>
            <person name="Visel A."/>
            <person name="Grigoriev I.V."/>
        </authorList>
    </citation>
    <scope>NUCLEOTIDE SEQUENCE [LARGE SCALE GENOMIC DNA]</scope>
    <source>
        <strain evidence="2 3">NRRL 3301</strain>
    </source>
</reference>
<name>A0A1X2GM87_9FUNG</name>
<keyword evidence="1" id="KW-0472">Membrane</keyword>
<feature type="transmembrane region" description="Helical" evidence="1">
    <location>
        <begin position="124"/>
        <end position="142"/>
    </location>
</feature>
<proteinExistence type="predicted"/>
<keyword evidence="1" id="KW-0812">Transmembrane</keyword>
<dbReference type="PANTHER" id="PTHR42032">
    <property type="entry name" value="YALI0E30679P"/>
    <property type="match status" value="1"/>
</dbReference>
<evidence type="ECO:0000313" key="2">
    <source>
        <dbReference type="EMBL" id="ORX56917.1"/>
    </source>
</evidence>
<accession>A0A1X2GM87</accession>